<feature type="region of interest" description="Disordered" evidence="1">
    <location>
        <begin position="302"/>
        <end position="383"/>
    </location>
</feature>
<feature type="region of interest" description="Disordered" evidence="1">
    <location>
        <begin position="722"/>
        <end position="760"/>
    </location>
</feature>
<protein>
    <submittedName>
        <fullName evidence="2">AGM1 protein</fullName>
    </submittedName>
</protein>
<feature type="compositionally biased region" description="Low complexity" evidence="1">
    <location>
        <begin position="891"/>
        <end position="907"/>
    </location>
</feature>
<gene>
    <name evidence="2" type="primary">AGM1</name>
    <name evidence="2" type="ORF">SNAT2548_LOCUS13642</name>
</gene>
<feature type="compositionally biased region" description="Polar residues" evidence="1">
    <location>
        <begin position="1282"/>
        <end position="1311"/>
    </location>
</feature>
<evidence type="ECO:0000313" key="3">
    <source>
        <dbReference type="Proteomes" id="UP000604046"/>
    </source>
</evidence>
<comment type="caution">
    <text evidence="2">The sequence shown here is derived from an EMBL/GenBank/DDBJ whole genome shotgun (WGS) entry which is preliminary data.</text>
</comment>
<dbReference type="Gene3D" id="2.60.120.920">
    <property type="match status" value="1"/>
</dbReference>
<reference evidence="2" key="1">
    <citation type="submission" date="2021-02" db="EMBL/GenBank/DDBJ databases">
        <authorList>
            <person name="Dougan E. K."/>
            <person name="Rhodes N."/>
            <person name="Thang M."/>
            <person name="Chan C."/>
        </authorList>
    </citation>
    <scope>NUCLEOTIDE SEQUENCE</scope>
</reference>
<accession>A0A812MKQ8</accession>
<evidence type="ECO:0000313" key="2">
    <source>
        <dbReference type="EMBL" id="CAE7260879.1"/>
    </source>
</evidence>
<feature type="region of interest" description="Disordered" evidence="1">
    <location>
        <begin position="545"/>
        <end position="564"/>
    </location>
</feature>
<name>A0A812MKQ8_9DINO</name>
<evidence type="ECO:0000256" key="1">
    <source>
        <dbReference type="SAM" id="MobiDB-lite"/>
    </source>
</evidence>
<feature type="compositionally biased region" description="Basic and acidic residues" evidence="1">
    <location>
        <begin position="741"/>
        <end position="751"/>
    </location>
</feature>
<feature type="region of interest" description="Disordered" evidence="1">
    <location>
        <begin position="889"/>
        <end position="915"/>
    </location>
</feature>
<sequence>MGGVLGGAVGTWKDDGSEAVQDGKDGSFSISGKAKGDSPVCAIYSKPISSGEYFEVTCENIEDSPFIGIGTEAGFGKGYKCRGLFYGGPGNLSNGSGLIKGGFGESIPKGGVVGFLTEFDDKTVKVTVYQDGRCLGKAFESPRQDASAQIFPVVRAKADGDKFKIATKSAPSAKDRQPAAKTHFAVGTWKLEKLMLGPELGEFPLADKMGDKPVTVTIKDAGDKKFYMSAKVANTINNQVESEARVNANWSLGMTVAGLRFRNKAYSSTPSVTKNGVFIFDGNPADYHEWEFRTELRIAAHEQQEKRRKKKEKREKKDTSFSSGGPEQGREERTPQAEASAPAEGGVAGRPAAASGRPTIPVPDSPAASVVAHESSSDGDDGAVDTVLRVMEGLRGDAFQKAKDIGIATLSGPGGLRTLISEIKAMVFPLGTLEAQALFRSGQAIRGPLSRQDGESVVSYIGRRRRWWTLMTQLDPRISLSDSLRAELLLELSGLSRDQQLMVKACSGGAHDFETYAKIMTEHHGLIHLRGNKLLDSTPLRSPGFDRDTRRWQSKGSGKFGSRSPGSVTTAYVSDVIDSAYVSQEHRADDHYADEWYQDEAQEDAEDVGWNAWTDQPGGSPGYAPSEEDVIVSDSEVAVALNAMEDCDYESFPEATGEAIQLQCAAHVALGKAGKGKGSSGGKGKGFPVVRSRLQLSVEERKEKLRELKAKSRCLRCGQTGHWSGDPQCPKGRSSQSGSDGKGKSKGDSKGSKSGTKQAFMAVPVTSESEDDMECVYIDSGPSEGSPKAYMVYRREGARASRTARNAARDTMPPGGDRVFTVGQHRGLSFEEVLHRYTAYVIWGRSLKSAGSRDLAAFLNWVQNYYIVNEESMEVMRRDIPLDEVPQMPGAQAQQSVAVPAASSHVTAKSKPPNPPLPVSCQTCTNFSYVGTNAYVTVKTCRVCGKVFKEKKTFEKKDPTLCRHANTSRLGSNKAIMKTFCKDCGHVIDEMPQAEARIRRQAAQELETATSASFDLISNISRNVLDEASLDATQTMTLLDEFRSQVEDCLVAQNVEGIDDPRISPKDLHEILNDIVEAAVVSQESPSSVRASPGEMSRAAPQRAAGSGSQDRRRTDGESAAYMSMKTNSLSSVVPLTLAEVDIYDHEDIWGVLDDGANSSVCGERWCDNAQMKLAKLGFEFPWLSQEGIQFRGLGGMTKTLGDRRLCFCIQCEYQGEKEDGKDPLVPGILDCHVTSGSETPLLLSLFAQSTLGLLKDMKSFTCLIQRNNGELWRIKDKGAHTSVTDSGGNHQGNIQANVASSDPRSSKQMPSVHIVSTGTRWRREASSYIYSPGQESAKALAEALHGPLTGSTAILICNCLDFSNPEIQSGSLSWLKGHIGSHPGNLTNQWENPEFRDMIFYVHQAVREAPASLERLSAFAFAPRADTGLWRAA</sequence>
<proteinExistence type="predicted"/>
<keyword evidence="3" id="KW-1185">Reference proteome</keyword>
<feature type="region of interest" description="Disordered" evidence="1">
    <location>
        <begin position="1083"/>
        <end position="1117"/>
    </location>
</feature>
<feature type="region of interest" description="Disordered" evidence="1">
    <location>
        <begin position="1281"/>
        <end position="1311"/>
    </location>
</feature>
<dbReference type="Proteomes" id="UP000604046">
    <property type="component" value="Unassembled WGS sequence"/>
</dbReference>
<organism evidence="2 3">
    <name type="scientific">Symbiodinium natans</name>
    <dbReference type="NCBI Taxonomy" id="878477"/>
    <lineage>
        <taxon>Eukaryota</taxon>
        <taxon>Sar</taxon>
        <taxon>Alveolata</taxon>
        <taxon>Dinophyceae</taxon>
        <taxon>Suessiales</taxon>
        <taxon>Symbiodiniaceae</taxon>
        <taxon>Symbiodinium</taxon>
    </lineage>
</organism>
<dbReference type="EMBL" id="CAJNDS010001458">
    <property type="protein sequence ID" value="CAE7260879.1"/>
    <property type="molecule type" value="Genomic_DNA"/>
</dbReference>
<dbReference type="InterPro" id="IPR043136">
    <property type="entry name" value="B30.2/SPRY_sf"/>
</dbReference>